<accession>A0A840SEF7</accession>
<gene>
    <name evidence="1" type="ORF">HNP77_000927</name>
</gene>
<comment type="caution">
    <text evidence="1">The sequence shown here is derived from an EMBL/GenBank/DDBJ whole genome shotgun (WGS) entry which is preliminary data.</text>
</comment>
<evidence type="ECO:0000313" key="1">
    <source>
        <dbReference type="EMBL" id="MBB5218558.1"/>
    </source>
</evidence>
<dbReference type="RefSeq" id="WP_184652007.1">
    <property type="nucleotide sequence ID" value="NZ_JACHFR010000002.1"/>
</dbReference>
<organism evidence="1 2">
    <name type="scientific">Treponema rectale</name>
    <dbReference type="NCBI Taxonomy" id="744512"/>
    <lineage>
        <taxon>Bacteria</taxon>
        <taxon>Pseudomonadati</taxon>
        <taxon>Spirochaetota</taxon>
        <taxon>Spirochaetia</taxon>
        <taxon>Spirochaetales</taxon>
        <taxon>Treponemataceae</taxon>
        <taxon>Treponema</taxon>
    </lineage>
</organism>
<dbReference type="Proteomes" id="UP000578697">
    <property type="component" value="Unassembled WGS sequence"/>
</dbReference>
<reference evidence="1 2" key="1">
    <citation type="submission" date="2020-08" db="EMBL/GenBank/DDBJ databases">
        <title>Genomic Encyclopedia of Type Strains, Phase IV (KMG-IV): sequencing the most valuable type-strain genomes for metagenomic binning, comparative biology and taxonomic classification.</title>
        <authorList>
            <person name="Goeker M."/>
        </authorList>
    </citation>
    <scope>NUCLEOTIDE SEQUENCE [LARGE SCALE GENOMIC DNA]</scope>
    <source>
        <strain evidence="1 2">DSM 103679</strain>
    </source>
</reference>
<keyword evidence="2" id="KW-1185">Reference proteome</keyword>
<dbReference type="EMBL" id="JACHFR010000002">
    <property type="protein sequence ID" value="MBB5218558.1"/>
    <property type="molecule type" value="Genomic_DNA"/>
</dbReference>
<evidence type="ECO:0000313" key="2">
    <source>
        <dbReference type="Proteomes" id="UP000578697"/>
    </source>
</evidence>
<name>A0A840SEF7_9SPIR</name>
<protein>
    <submittedName>
        <fullName evidence="1">Uncharacterized protein</fullName>
    </submittedName>
</protein>
<sequence length="65" mass="7315">MTENKDLKTMNSKNSSHGLLSKALEIKNAAIIENKDGIASINQNFHSDFINIDPEFKRLVDSVLR</sequence>
<proteinExistence type="predicted"/>
<dbReference type="AlphaFoldDB" id="A0A840SEF7"/>